<dbReference type="GO" id="GO:0140662">
    <property type="term" value="F:ATP-dependent protein folding chaperone"/>
    <property type="evidence" value="ECO:0007669"/>
    <property type="project" value="InterPro"/>
</dbReference>
<organism evidence="8 9">
    <name type="scientific">Nakamurella endophytica</name>
    <dbReference type="NCBI Taxonomy" id="1748367"/>
    <lineage>
        <taxon>Bacteria</taxon>
        <taxon>Bacillati</taxon>
        <taxon>Actinomycetota</taxon>
        <taxon>Actinomycetes</taxon>
        <taxon>Nakamurellales</taxon>
        <taxon>Nakamurellaceae</taxon>
        <taxon>Nakamurella</taxon>
    </lineage>
</organism>
<dbReference type="Gene3D" id="3.90.640.10">
    <property type="entry name" value="Actin, Chain A, domain 4"/>
    <property type="match status" value="1"/>
</dbReference>
<dbReference type="GO" id="GO:0005524">
    <property type="term" value="F:ATP binding"/>
    <property type="evidence" value="ECO:0007669"/>
    <property type="project" value="UniProtKB-KW"/>
</dbReference>
<keyword evidence="2" id="KW-0547">Nucleotide-binding</keyword>
<protein>
    <recommendedName>
        <fullName evidence="10">Hsp70 protein</fullName>
    </recommendedName>
</protein>
<reference evidence="8" key="2">
    <citation type="submission" date="2020-09" db="EMBL/GenBank/DDBJ databases">
        <authorList>
            <person name="Sun Q."/>
            <person name="Zhou Y."/>
        </authorList>
    </citation>
    <scope>NUCLEOTIDE SEQUENCE</scope>
    <source>
        <strain evidence="8">CGMCC 4.7308</strain>
    </source>
</reference>
<dbReference type="PANTHER" id="PTHR42749">
    <property type="entry name" value="CELL SHAPE-DETERMINING PROTEIN MREB"/>
    <property type="match status" value="1"/>
</dbReference>
<comment type="similarity">
    <text evidence="1">Belongs to the heat shock protein 70 family.</text>
</comment>
<dbReference type="InterPro" id="IPR043129">
    <property type="entry name" value="ATPase_NBD"/>
</dbReference>
<feature type="compositionally biased region" description="Gly residues" evidence="6">
    <location>
        <begin position="530"/>
        <end position="539"/>
    </location>
</feature>
<feature type="region of interest" description="Disordered" evidence="6">
    <location>
        <begin position="381"/>
        <end position="450"/>
    </location>
</feature>
<evidence type="ECO:0000256" key="1">
    <source>
        <dbReference type="ARBA" id="ARBA00007381"/>
    </source>
</evidence>
<feature type="compositionally biased region" description="Gly residues" evidence="6">
    <location>
        <begin position="415"/>
        <end position="450"/>
    </location>
</feature>
<keyword evidence="7" id="KW-0812">Transmembrane</keyword>
<accession>A0A917WD80</accession>
<dbReference type="PRINTS" id="PR00301">
    <property type="entry name" value="HEATSHOCK70"/>
</dbReference>
<dbReference type="SUPFAM" id="SSF53067">
    <property type="entry name" value="Actin-like ATPase domain"/>
    <property type="match status" value="2"/>
</dbReference>
<evidence type="ECO:0000313" key="8">
    <source>
        <dbReference type="EMBL" id="GGL96222.1"/>
    </source>
</evidence>
<keyword evidence="7" id="KW-1133">Transmembrane helix</keyword>
<feature type="region of interest" description="Disordered" evidence="6">
    <location>
        <begin position="486"/>
        <end position="549"/>
    </location>
</feature>
<evidence type="ECO:0008006" key="10">
    <source>
        <dbReference type="Google" id="ProtNLM"/>
    </source>
</evidence>
<keyword evidence="9" id="KW-1185">Reference proteome</keyword>
<dbReference type="PANTHER" id="PTHR42749:SF1">
    <property type="entry name" value="CELL SHAPE-DETERMINING PROTEIN MREB"/>
    <property type="match status" value="1"/>
</dbReference>
<evidence type="ECO:0000313" key="9">
    <source>
        <dbReference type="Proteomes" id="UP000655208"/>
    </source>
</evidence>
<dbReference type="PROSITE" id="PS01036">
    <property type="entry name" value="HSP70_3"/>
    <property type="match status" value="1"/>
</dbReference>
<keyword evidence="3" id="KW-0067">ATP-binding</keyword>
<proteinExistence type="inferred from homology"/>
<name>A0A917WD80_9ACTN</name>
<sequence>MRVLAIDFGTSNTVAALAVDGQAPRTVTFDASPLLPSCVWLAADGDVHTGRDALRQARRDPTRFEPNPKRRIDDGEVLLGDRVVPVVELIAAVLRTVAQEVRRQFGGLPPDEVRLTHPAPWGASRQNTLVAAARAAGLGSSHLVLIPEPVAAAAQFTRLPGRALPPGGTVAVYDLGGGTFDAAVVGRTGDVPTRPGELPGEFHVLAEGGLTDLGGLDLDQTVLDHVGRDAAAVDADRWQALLHPVDPLGRRAARAVVEEVRAGKEALSRHPQTDVALPEPWTDAHLTRQEFEALVRPQLSRSVDVLQATLRAAGVAPDRLTGVFLVGGSSRIPLVAQLIQARTGVTPVALDQPETAVALGALLVPVRRDGQRTVAIVDRPPADLAPAGRGVTGPLPAAGPPSTGWAPGSVATGPGPVGRGGQPGGQHGGPVPGRAGAGPGGAAGAGAVGGRAGRRGRWVAAAVAVVVLAAAGVLLVLRPWAAPSTASTVSTVSSASTASTASTVPTGASASGSPSGTAASSAGGTAAAPGSGGSPGGAGSSAATSGPAGQPFTAGESAFLGASAARLADCADVTSGYNSAVTPTLAVDRAVRCSVPEDFADPIIDRTLLYVLTAREADAAGWVDRAVSQRVVDKAYPDADRDQRYQDGGTAGRVVTAVELPALGRTSSGRGVSVLAWTADGKPYVGVVSAQGYTGAADLMGFWSARFEPRG</sequence>
<gene>
    <name evidence="8" type="ORF">GCM10011594_14940</name>
</gene>
<evidence type="ECO:0000256" key="6">
    <source>
        <dbReference type="SAM" id="MobiDB-lite"/>
    </source>
</evidence>
<keyword evidence="5" id="KW-0143">Chaperone</keyword>
<keyword evidence="4" id="KW-0346">Stress response</keyword>
<feature type="compositionally biased region" description="Low complexity" evidence="6">
    <location>
        <begin position="486"/>
        <end position="529"/>
    </location>
</feature>
<dbReference type="InterPro" id="IPR018181">
    <property type="entry name" value="Heat_shock_70_CS"/>
</dbReference>
<evidence type="ECO:0000256" key="2">
    <source>
        <dbReference type="ARBA" id="ARBA00022741"/>
    </source>
</evidence>
<evidence type="ECO:0000256" key="5">
    <source>
        <dbReference type="ARBA" id="ARBA00023186"/>
    </source>
</evidence>
<dbReference type="EMBL" id="BMNA01000003">
    <property type="protein sequence ID" value="GGL96222.1"/>
    <property type="molecule type" value="Genomic_DNA"/>
</dbReference>
<dbReference type="InterPro" id="IPR013126">
    <property type="entry name" value="Hsp_70_fam"/>
</dbReference>
<dbReference type="Pfam" id="PF00012">
    <property type="entry name" value="HSP70"/>
    <property type="match status" value="1"/>
</dbReference>
<keyword evidence="7" id="KW-0472">Membrane</keyword>
<dbReference type="Gene3D" id="3.30.420.40">
    <property type="match status" value="2"/>
</dbReference>
<evidence type="ECO:0000256" key="4">
    <source>
        <dbReference type="ARBA" id="ARBA00023016"/>
    </source>
</evidence>
<reference evidence="8" key="1">
    <citation type="journal article" date="2014" name="Int. J. Syst. Evol. Microbiol.">
        <title>Complete genome sequence of Corynebacterium casei LMG S-19264T (=DSM 44701T), isolated from a smear-ripened cheese.</title>
        <authorList>
            <consortium name="US DOE Joint Genome Institute (JGI-PGF)"/>
            <person name="Walter F."/>
            <person name="Albersmeier A."/>
            <person name="Kalinowski J."/>
            <person name="Ruckert C."/>
        </authorList>
    </citation>
    <scope>NUCLEOTIDE SEQUENCE</scope>
    <source>
        <strain evidence="8">CGMCC 4.7308</strain>
    </source>
</reference>
<dbReference type="AlphaFoldDB" id="A0A917WD80"/>
<dbReference type="Proteomes" id="UP000655208">
    <property type="component" value="Unassembled WGS sequence"/>
</dbReference>
<evidence type="ECO:0000256" key="7">
    <source>
        <dbReference type="SAM" id="Phobius"/>
    </source>
</evidence>
<feature type="compositionally biased region" description="Low complexity" evidence="6">
    <location>
        <begin position="540"/>
        <end position="549"/>
    </location>
</feature>
<comment type="caution">
    <text evidence="8">The sequence shown here is derived from an EMBL/GenBank/DDBJ whole genome shotgun (WGS) entry which is preliminary data.</text>
</comment>
<evidence type="ECO:0000256" key="3">
    <source>
        <dbReference type="ARBA" id="ARBA00022840"/>
    </source>
</evidence>
<feature type="transmembrane region" description="Helical" evidence="7">
    <location>
        <begin position="458"/>
        <end position="477"/>
    </location>
</feature>